<feature type="domain" description="DUF1595" evidence="8">
    <location>
        <begin position="381"/>
        <end position="441"/>
    </location>
</feature>
<sequence precursor="true">MRLLCPFEFEAVGPMLTLRWLASLIFCAAMLAFVPPAALADEAHAAKTENEYRTEIVPLIKKFCIECHATGNAEAEVALDRYKTTQMIVNDQKTWQHIVTMIKSGAMPPEDSPQPSSAERTRLVQWLEQTMYYVDCTGAPDPGRVTIRRLNRAEYNNTIRDMLGVTFKPADDFPSDDVGSGFDNIGDVLSLPPLLMEKYLAAAEQIATSVIVDDPMKLVGTITLQGNKLEGRGAAKLDTRTNRWGMPSAGGVGAKFTIEQPGNYVVRIVATATEAGNEPAKLLVRVDKRSEEISVRSRGGRRTPMEIRTRLAAGEHFVSAEFINDFYDPDAKDPTKRDRNVTLETIEVAGPLEIKPDQYPVAHRKLITATPSSTTTVLDAAQTSLRPFVNRAFRRRVNEDEIRKYAQLVDASVRDGDNYEQGMQVAVIAVLCSPHFLFRIEQDPNPNDPKNAHLVGDYELATRLSYFLWSSLPDNELFLLATSGKLREEQTLREQVKRMLADDRSQALADNFASQWLNLRLLDSASPDPGEFKDFSPELKSDMQRETLAFFMSVVKEDRSVLDFIDGKFSFLNERLAKHYGIKDVSGDEFQLVSLSGTNRGGVLTHASILTLTSNPERTSPVKRGKWILDNMLGAPPPEPPADVPQLDATQKAQPGLSLRKQLEIHRENAVCASCHRTMDALGFGLENFDAIGKFREKEKGQAIDSSGTLPEGESFQGPVELAKVLRGKPNEFTRCMTEKMLTYALGRGLVHYDRCSVDKITKQVAGQEYRFSALVTEIVLSDPFRKRRGDGGQP</sequence>
<dbReference type="GO" id="GO:0009055">
    <property type="term" value="F:electron transfer activity"/>
    <property type="evidence" value="ECO:0007669"/>
    <property type="project" value="InterPro"/>
</dbReference>
<feature type="domain" description="DUF1585" evidence="4">
    <location>
        <begin position="712"/>
        <end position="785"/>
    </location>
</feature>
<dbReference type="KEGG" id="psl:Psta_2829"/>
<evidence type="ECO:0000259" key="8">
    <source>
        <dbReference type="Pfam" id="PF07637"/>
    </source>
</evidence>
<dbReference type="eggNOG" id="COG0551">
    <property type="taxonomic scope" value="Bacteria"/>
</dbReference>
<dbReference type="Pfam" id="PF07631">
    <property type="entry name" value="PSD4"/>
    <property type="match status" value="1"/>
</dbReference>
<dbReference type="Pfam" id="PF13442">
    <property type="entry name" value="Cytochrome_CBB3"/>
    <property type="match status" value="1"/>
</dbReference>
<dbReference type="STRING" id="530564.Psta_2829"/>
<dbReference type="InterPro" id="IPR011478">
    <property type="entry name" value="DUF1585"/>
</dbReference>
<keyword evidence="3" id="KW-0408">Iron</keyword>
<dbReference type="Pfam" id="PF07637">
    <property type="entry name" value="PSD5"/>
    <property type="match status" value="1"/>
</dbReference>
<feature type="domain" description="Carbohydrate binding module xylan-binding" evidence="10">
    <location>
        <begin position="266"/>
        <end position="353"/>
    </location>
</feature>
<reference evidence="11 12" key="1">
    <citation type="journal article" date="2009" name="Stand. Genomic Sci.">
        <title>Complete genome sequence of Pirellula staleyi type strain (ATCC 27377).</title>
        <authorList>
            <person name="Clum A."/>
            <person name="Tindall B.J."/>
            <person name="Sikorski J."/>
            <person name="Ivanova N."/>
            <person name="Mavrommatis K."/>
            <person name="Lucas S."/>
            <person name="Glavina del Rio T."/>
            <person name="Nolan M."/>
            <person name="Chen F."/>
            <person name="Tice H."/>
            <person name="Pitluck S."/>
            <person name="Cheng J.F."/>
            <person name="Chertkov O."/>
            <person name="Brettin T."/>
            <person name="Han C."/>
            <person name="Detter J.C."/>
            <person name="Kuske C."/>
            <person name="Bruce D."/>
            <person name="Goodwin L."/>
            <person name="Ovchinikova G."/>
            <person name="Pati A."/>
            <person name="Mikhailova N."/>
            <person name="Chen A."/>
            <person name="Palaniappan K."/>
            <person name="Land M."/>
            <person name="Hauser L."/>
            <person name="Chang Y.J."/>
            <person name="Jeffries C.D."/>
            <person name="Chain P."/>
            <person name="Rohde M."/>
            <person name="Goker M."/>
            <person name="Bristow J."/>
            <person name="Eisen J.A."/>
            <person name="Markowitz V."/>
            <person name="Hugenholtz P."/>
            <person name="Kyrpides N.C."/>
            <person name="Klenk H.P."/>
            <person name="Lapidus A."/>
        </authorList>
    </citation>
    <scope>NUCLEOTIDE SEQUENCE [LARGE SCALE GENOMIC DNA]</scope>
    <source>
        <strain evidence="12">ATCC 27377 / DSM 6068 / ICPB 4128</strain>
    </source>
</reference>
<dbReference type="Proteomes" id="UP000001887">
    <property type="component" value="Chromosome"/>
</dbReference>
<evidence type="ECO:0008006" key="13">
    <source>
        <dbReference type="Google" id="ProtNLM"/>
    </source>
</evidence>
<dbReference type="InterPro" id="IPR013042">
    <property type="entry name" value="DUF1592"/>
</dbReference>
<dbReference type="InterPro" id="IPR013039">
    <property type="entry name" value="DUF1588"/>
</dbReference>
<evidence type="ECO:0000259" key="7">
    <source>
        <dbReference type="Pfam" id="PF07631"/>
    </source>
</evidence>
<dbReference type="EMBL" id="CP001848">
    <property type="protein sequence ID" value="ADB17495.1"/>
    <property type="molecule type" value="Genomic_DNA"/>
</dbReference>
<dbReference type="InterPro" id="IPR031768">
    <property type="entry name" value="CBM60_xylan-bd"/>
</dbReference>
<evidence type="ECO:0000256" key="2">
    <source>
        <dbReference type="ARBA" id="ARBA00022723"/>
    </source>
</evidence>
<dbReference type="InterPro" id="IPR013043">
    <property type="entry name" value="DUF1595"/>
</dbReference>
<evidence type="ECO:0000259" key="6">
    <source>
        <dbReference type="Pfam" id="PF07627"/>
    </source>
</evidence>
<dbReference type="InterPro" id="IPR009056">
    <property type="entry name" value="Cyt_c-like_dom"/>
</dbReference>
<gene>
    <name evidence="11" type="ordered locus">Psta_2829</name>
</gene>
<evidence type="ECO:0000313" key="11">
    <source>
        <dbReference type="EMBL" id="ADB17495.1"/>
    </source>
</evidence>
<feature type="domain" description="DUF1587" evidence="5">
    <location>
        <begin position="148"/>
        <end position="211"/>
    </location>
</feature>
<dbReference type="Pfam" id="PF07626">
    <property type="entry name" value="PSD3"/>
    <property type="match status" value="1"/>
</dbReference>
<feature type="domain" description="DUF1592" evidence="7">
    <location>
        <begin position="457"/>
        <end position="582"/>
    </location>
</feature>
<proteinExistence type="predicted"/>
<keyword evidence="1" id="KW-0349">Heme</keyword>
<evidence type="ECO:0000259" key="5">
    <source>
        <dbReference type="Pfam" id="PF07626"/>
    </source>
</evidence>
<accession>D2R7R9</accession>
<keyword evidence="12" id="KW-1185">Reference proteome</keyword>
<evidence type="ECO:0000256" key="1">
    <source>
        <dbReference type="ARBA" id="ARBA00022617"/>
    </source>
</evidence>
<evidence type="ECO:0000313" key="12">
    <source>
        <dbReference type="Proteomes" id="UP000001887"/>
    </source>
</evidence>
<evidence type="ECO:0000256" key="3">
    <source>
        <dbReference type="ARBA" id="ARBA00023004"/>
    </source>
</evidence>
<dbReference type="HOGENOM" id="CLU_007458_0_0_0"/>
<dbReference type="Pfam" id="PF16841">
    <property type="entry name" value="CBM60"/>
    <property type="match status" value="1"/>
</dbReference>
<dbReference type="Pfam" id="PF07627">
    <property type="entry name" value="PSCyt3"/>
    <property type="match status" value="1"/>
</dbReference>
<dbReference type="OrthoDB" id="175242at2"/>
<evidence type="ECO:0000259" key="4">
    <source>
        <dbReference type="Pfam" id="PF07624"/>
    </source>
</evidence>
<organism evidence="11 12">
    <name type="scientific">Pirellula staleyi (strain ATCC 27377 / DSM 6068 / ICPB 4128)</name>
    <name type="common">Pirella staleyi</name>
    <dbReference type="NCBI Taxonomy" id="530564"/>
    <lineage>
        <taxon>Bacteria</taxon>
        <taxon>Pseudomonadati</taxon>
        <taxon>Planctomycetota</taxon>
        <taxon>Planctomycetia</taxon>
        <taxon>Pirellulales</taxon>
        <taxon>Pirellulaceae</taxon>
        <taxon>Pirellula</taxon>
    </lineage>
</organism>
<dbReference type="Pfam" id="PF07624">
    <property type="entry name" value="PSD2"/>
    <property type="match status" value="1"/>
</dbReference>
<dbReference type="GO" id="GO:0046872">
    <property type="term" value="F:metal ion binding"/>
    <property type="evidence" value="ECO:0007669"/>
    <property type="project" value="UniProtKB-KW"/>
</dbReference>
<evidence type="ECO:0000259" key="9">
    <source>
        <dbReference type="Pfam" id="PF13442"/>
    </source>
</evidence>
<evidence type="ECO:0000259" key="10">
    <source>
        <dbReference type="Pfam" id="PF16841"/>
    </source>
</evidence>
<protein>
    <recommendedName>
        <fullName evidence="13">Cytochrome c domain-containing protein</fullName>
    </recommendedName>
</protein>
<name>D2R7R9_PIRSD</name>
<dbReference type="InterPro" id="IPR013036">
    <property type="entry name" value="DUF1587"/>
</dbReference>
<dbReference type="AlphaFoldDB" id="D2R7R9"/>
<dbReference type="SUPFAM" id="SSF46626">
    <property type="entry name" value="Cytochrome c"/>
    <property type="match status" value="1"/>
</dbReference>
<keyword evidence="2" id="KW-0479">Metal-binding</keyword>
<dbReference type="InterPro" id="IPR036909">
    <property type="entry name" value="Cyt_c-like_dom_sf"/>
</dbReference>
<dbReference type="GO" id="GO:0020037">
    <property type="term" value="F:heme binding"/>
    <property type="evidence" value="ECO:0007669"/>
    <property type="project" value="InterPro"/>
</dbReference>
<feature type="domain" description="DUF1588" evidence="6">
    <location>
        <begin position="600"/>
        <end position="699"/>
    </location>
</feature>
<feature type="domain" description="Cytochrome c" evidence="9">
    <location>
        <begin position="59"/>
        <end position="127"/>
    </location>
</feature>